<evidence type="ECO:0000256" key="1">
    <source>
        <dbReference type="SAM" id="MobiDB-lite"/>
    </source>
</evidence>
<proteinExistence type="predicted"/>
<gene>
    <name evidence="2" type="ORF">ASZ90_011150</name>
</gene>
<dbReference type="EMBL" id="LNQE01001323">
    <property type="protein sequence ID" value="KUG19130.1"/>
    <property type="molecule type" value="Genomic_DNA"/>
</dbReference>
<protein>
    <submittedName>
        <fullName evidence="2">Uncharacterized protein</fullName>
    </submittedName>
</protein>
<feature type="compositionally biased region" description="Basic and acidic residues" evidence="1">
    <location>
        <begin position="1"/>
        <end position="14"/>
    </location>
</feature>
<reference evidence="2" key="1">
    <citation type="journal article" date="2015" name="Proc. Natl. Acad. Sci. U.S.A.">
        <title>Networks of energetic and metabolic interactions define dynamics in microbial communities.</title>
        <authorList>
            <person name="Embree M."/>
            <person name="Liu J.K."/>
            <person name="Al-Bassam M.M."/>
            <person name="Zengler K."/>
        </authorList>
    </citation>
    <scope>NUCLEOTIDE SEQUENCE</scope>
</reference>
<organism evidence="2">
    <name type="scientific">hydrocarbon metagenome</name>
    <dbReference type="NCBI Taxonomy" id="938273"/>
    <lineage>
        <taxon>unclassified sequences</taxon>
        <taxon>metagenomes</taxon>
        <taxon>ecological metagenomes</taxon>
    </lineage>
</organism>
<feature type="region of interest" description="Disordered" evidence="1">
    <location>
        <begin position="1"/>
        <end position="38"/>
    </location>
</feature>
<dbReference type="AlphaFoldDB" id="A0A0W8FE57"/>
<name>A0A0W8FE57_9ZZZZ</name>
<accession>A0A0W8FE57</accession>
<sequence length="38" mass="3838">MIEHRQPKTDHESLRAAGKTGIDASPPGGGGKIPSPSG</sequence>
<evidence type="ECO:0000313" key="2">
    <source>
        <dbReference type="EMBL" id="KUG19130.1"/>
    </source>
</evidence>
<comment type="caution">
    <text evidence="2">The sequence shown here is derived from an EMBL/GenBank/DDBJ whole genome shotgun (WGS) entry which is preliminary data.</text>
</comment>